<proteinExistence type="inferred from homology"/>
<evidence type="ECO:0000256" key="1">
    <source>
        <dbReference type="ARBA" id="ARBA00008558"/>
    </source>
</evidence>
<reference evidence="3" key="1">
    <citation type="journal article" date="2014" name="Front. Microbiol.">
        <title>High frequency of phylogenetically diverse reductive dehalogenase-homologous genes in deep subseafloor sedimentary metagenomes.</title>
        <authorList>
            <person name="Kawai M."/>
            <person name="Futagami T."/>
            <person name="Toyoda A."/>
            <person name="Takaki Y."/>
            <person name="Nishi S."/>
            <person name="Hori S."/>
            <person name="Arai W."/>
            <person name="Tsubouchi T."/>
            <person name="Morono Y."/>
            <person name="Uchiyama I."/>
            <person name="Ito T."/>
            <person name="Fujiyama A."/>
            <person name="Inagaki F."/>
            <person name="Takami H."/>
        </authorList>
    </citation>
    <scope>NUCLEOTIDE SEQUENCE</scope>
    <source>
        <strain evidence="3">Expedition CK06-06</strain>
    </source>
</reference>
<organism evidence="3">
    <name type="scientific">marine sediment metagenome</name>
    <dbReference type="NCBI Taxonomy" id="412755"/>
    <lineage>
        <taxon>unclassified sequences</taxon>
        <taxon>metagenomes</taxon>
        <taxon>ecological metagenomes</taxon>
    </lineage>
</organism>
<name>X0TEF3_9ZZZZ</name>
<feature type="non-terminal residue" evidence="3">
    <location>
        <position position="274"/>
    </location>
</feature>
<dbReference type="GO" id="GO:0016853">
    <property type="term" value="F:isomerase activity"/>
    <property type="evidence" value="ECO:0007669"/>
    <property type="project" value="UniProtKB-KW"/>
</dbReference>
<evidence type="ECO:0000313" key="3">
    <source>
        <dbReference type="EMBL" id="GAF91918.1"/>
    </source>
</evidence>
<dbReference type="InterPro" id="IPR012341">
    <property type="entry name" value="6hp_glycosidase-like_sf"/>
</dbReference>
<dbReference type="Gene3D" id="1.50.10.10">
    <property type="match status" value="1"/>
</dbReference>
<comment type="caution">
    <text evidence="3">The sequence shown here is derived from an EMBL/GenBank/DDBJ whole genome shotgun (WGS) entry which is preliminary data.</text>
</comment>
<dbReference type="SUPFAM" id="SSF48208">
    <property type="entry name" value="Six-hairpin glycosidases"/>
    <property type="match status" value="1"/>
</dbReference>
<dbReference type="PANTHER" id="PTHR15108">
    <property type="entry name" value="N-ACYLGLUCOSAMINE-2-EPIMERASE"/>
    <property type="match status" value="1"/>
</dbReference>
<keyword evidence="2" id="KW-0413">Isomerase</keyword>
<sequence>VDKVNGGFYGAVTNDLKALNEVPRSAILCARILWTYAAAYRKLGTEKYLSTAQWAYDYLTKIFWDQEYGGIYWHVDYKGNPVFDRKHHYAQAFAIYGLAEYYQATQEPQSLELAKNLFHLLEEHAYEAVYQGYIEGSSRKWEAFEDMRLSDKDLNCRKSMNTSLHILEAYTNLMRVWDDADLKAQHKALLQIFQEHIIDHKIDHFKLFFDDQWHSLSDHVSFGHDIEGSWLLWEAAEIQGDSALMAQVRESVICLATAVYQEGLDEDGSLFYEA</sequence>
<dbReference type="InterPro" id="IPR008928">
    <property type="entry name" value="6-hairpin_glycosidase_sf"/>
</dbReference>
<dbReference type="InterPro" id="IPR010819">
    <property type="entry name" value="AGE/CE"/>
</dbReference>
<feature type="non-terminal residue" evidence="3">
    <location>
        <position position="1"/>
    </location>
</feature>
<accession>X0TEF3</accession>
<comment type="similarity">
    <text evidence="1">Belongs to the N-acylglucosamine 2-epimerase family.</text>
</comment>
<dbReference type="Pfam" id="PF07221">
    <property type="entry name" value="GlcNAc_2-epim"/>
    <property type="match status" value="1"/>
</dbReference>
<dbReference type="EMBL" id="BARS01019529">
    <property type="protein sequence ID" value="GAF91918.1"/>
    <property type="molecule type" value="Genomic_DNA"/>
</dbReference>
<dbReference type="GO" id="GO:0005975">
    <property type="term" value="P:carbohydrate metabolic process"/>
    <property type="evidence" value="ECO:0007669"/>
    <property type="project" value="InterPro"/>
</dbReference>
<dbReference type="AlphaFoldDB" id="X0TEF3"/>
<evidence type="ECO:0000256" key="2">
    <source>
        <dbReference type="ARBA" id="ARBA00023235"/>
    </source>
</evidence>
<gene>
    <name evidence="3" type="ORF">S01H1_31634</name>
</gene>
<protein>
    <submittedName>
        <fullName evidence="3">Uncharacterized protein</fullName>
    </submittedName>
</protein>